<dbReference type="GO" id="GO:0016020">
    <property type="term" value="C:membrane"/>
    <property type="evidence" value="ECO:0007669"/>
    <property type="project" value="UniProtKB-SubCell"/>
</dbReference>
<dbReference type="EMBL" id="HBIQ01082120">
    <property type="protein sequence ID" value="CAE0584201.1"/>
    <property type="molecule type" value="Transcribed_RNA"/>
</dbReference>
<protein>
    <submittedName>
        <fullName evidence="6">Uncharacterized protein</fullName>
    </submittedName>
</protein>
<dbReference type="PANTHER" id="PTHR10250">
    <property type="entry name" value="MICROSOMAL GLUTATHIONE S-TRANSFERASE"/>
    <property type="match status" value="1"/>
</dbReference>
<dbReference type="InterPro" id="IPR023352">
    <property type="entry name" value="MAPEG-like_dom_sf"/>
</dbReference>
<dbReference type="GO" id="GO:0006691">
    <property type="term" value="P:leukotriene metabolic process"/>
    <property type="evidence" value="ECO:0007669"/>
    <property type="project" value="UniProtKB-ARBA"/>
</dbReference>
<keyword evidence="3 5" id="KW-1133">Transmembrane helix</keyword>
<keyword evidence="4 5" id="KW-0472">Membrane</keyword>
<dbReference type="SUPFAM" id="SSF161084">
    <property type="entry name" value="MAPEG domain-like"/>
    <property type="match status" value="1"/>
</dbReference>
<dbReference type="GO" id="GO:0004364">
    <property type="term" value="F:glutathione transferase activity"/>
    <property type="evidence" value="ECO:0007669"/>
    <property type="project" value="TreeGrafter"/>
</dbReference>
<dbReference type="InterPro" id="IPR050997">
    <property type="entry name" value="MAPEG"/>
</dbReference>
<feature type="transmembrane region" description="Helical" evidence="5">
    <location>
        <begin position="44"/>
        <end position="71"/>
    </location>
</feature>
<dbReference type="Gene3D" id="1.20.120.550">
    <property type="entry name" value="Membrane associated eicosanoid/glutathione metabolism-like domain"/>
    <property type="match status" value="1"/>
</dbReference>
<evidence type="ECO:0000256" key="3">
    <source>
        <dbReference type="ARBA" id="ARBA00022989"/>
    </source>
</evidence>
<evidence type="ECO:0000256" key="4">
    <source>
        <dbReference type="ARBA" id="ARBA00023136"/>
    </source>
</evidence>
<evidence type="ECO:0000256" key="5">
    <source>
        <dbReference type="SAM" id="Phobius"/>
    </source>
</evidence>
<organism evidence="6">
    <name type="scientific">Strombidinopsis acuminata</name>
    <dbReference type="NCBI Taxonomy" id="141414"/>
    <lineage>
        <taxon>Eukaryota</taxon>
        <taxon>Sar</taxon>
        <taxon>Alveolata</taxon>
        <taxon>Ciliophora</taxon>
        <taxon>Intramacronucleata</taxon>
        <taxon>Spirotrichea</taxon>
        <taxon>Choreotrichia</taxon>
        <taxon>Choreotrichida</taxon>
        <taxon>Strombidinopsidae</taxon>
        <taxon>Strombidinopsis</taxon>
    </lineage>
</organism>
<dbReference type="GO" id="GO:0004602">
    <property type="term" value="F:glutathione peroxidase activity"/>
    <property type="evidence" value="ECO:0007669"/>
    <property type="project" value="TreeGrafter"/>
</dbReference>
<reference evidence="6" key="1">
    <citation type="submission" date="2021-01" db="EMBL/GenBank/DDBJ databases">
        <authorList>
            <person name="Corre E."/>
            <person name="Pelletier E."/>
            <person name="Niang G."/>
            <person name="Scheremetjew M."/>
            <person name="Finn R."/>
            <person name="Kale V."/>
            <person name="Holt S."/>
            <person name="Cochrane G."/>
            <person name="Meng A."/>
            <person name="Brown T."/>
            <person name="Cohen L."/>
        </authorList>
    </citation>
    <scope>NUCLEOTIDE SEQUENCE</scope>
    <source>
        <strain evidence="6">SPMC142</strain>
    </source>
</reference>
<dbReference type="GO" id="GO:0005635">
    <property type="term" value="C:nuclear envelope"/>
    <property type="evidence" value="ECO:0007669"/>
    <property type="project" value="TreeGrafter"/>
</dbReference>
<accession>A0A7S3TJ23</accession>
<name>A0A7S3TJ23_9SPIT</name>
<evidence type="ECO:0000313" key="6">
    <source>
        <dbReference type="EMBL" id="CAE0584201.1"/>
    </source>
</evidence>
<sequence length="113" mass="12804">MTGGWPDNGEGYYSRKLSYKDWYEFNSAMRAHQNLVEAMPYNTILVLLAGLIVPRLALFTSSLNVFARFIYSCLYVKYGPRGRWVGIILSNGSMIATTVSSMYYGVQMYLAMA</sequence>
<dbReference type="GO" id="GO:0005783">
    <property type="term" value="C:endoplasmic reticulum"/>
    <property type="evidence" value="ECO:0007669"/>
    <property type="project" value="TreeGrafter"/>
</dbReference>
<feature type="transmembrane region" description="Helical" evidence="5">
    <location>
        <begin position="83"/>
        <end position="106"/>
    </location>
</feature>
<evidence type="ECO:0000256" key="1">
    <source>
        <dbReference type="ARBA" id="ARBA00004141"/>
    </source>
</evidence>
<dbReference type="PANTHER" id="PTHR10250:SF26">
    <property type="entry name" value="GLUTATHIONE S-TRANSFERASE 3, MITOCHONDRIAL"/>
    <property type="match status" value="1"/>
</dbReference>
<dbReference type="Pfam" id="PF01124">
    <property type="entry name" value="MAPEG"/>
    <property type="match status" value="1"/>
</dbReference>
<keyword evidence="2 5" id="KW-0812">Transmembrane</keyword>
<proteinExistence type="predicted"/>
<dbReference type="AlphaFoldDB" id="A0A7S3TJ23"/>
<dbReference type="InterPro" id="IPR001129">
    <property type="entry name" value="Membr-assoc_MAPEG"/>
</dbReference>
<evidence type="ECO:0000256" key="2">
    <source>
        <dbReference type="ARBA" id="ARBA00022692"/>
    </source>
</evidence>
<comment type="subcellular location">
    <subcellularLocation>
        <location evidence="1">Membrane</location>
        <topology evidence="1">Multi-pass membrane protein</topology>
    </subcellularLocation>
</comment>
<gene>
    <name evidence="6" type="ORF">SACU0126_LOCUS26222</name>
</gene>